<name>A0ACC5YIT8_9TELE</name>
<dbReference type="Proteomes" id="UP000830395">
    <property type="component" value="Chromosome 9"/>
</dbReference>
<accession>A0ACC5YIT8</accession>
<comment type="caution">
    <text evidence="1">The sequence shown here is derived from an EMBL/GenBank/DDBJ whole genome shotgun (WGS) entry which is preliminary data.</text>
</comment>
<evidence type="ECO:0000313" key="2">
    <source>
        <dbReference type="Proteomes" id="UP000830395"/>
    </source>
</evidence>
<gene>
    <name evidence="1" type="ORF">PDJAM_G00248160</name>
</gene>
<sequence>MMMMMMIMKMMKMMLVVCVFVTLGGLAPALGGEHSLYYTYTALSKPLNLPGVYEFTALGMLNDRELDYYSSETQAKTRRPESTTHGEGRLWLTCSAYGMPQEVFMPTEPDPAAPRHLDKPWLTGCALPTPSVPRLPTVSVKVNGHPVTALLDSGSTITLVWSPSFHAPKPTGSLKITCTRGRLGRVHISQGPMDDKEGEDQDNAAQDPVGDAGVTSAGEPNTPTNPVSIVSTQVIQEGNFSQEQKEDPQLKNYWSQKSGPSVNSVPSAKRQPHEPAPAPLIPLPIIGMPFERIGMDLIGLLPKSARGHELILVIVDYATRYPEAVPL</sequence>
<reference evidence="1" key="1">
    <citation type="submission" date="2020-02" db="EMBL/GenBank/DDBJ databases">
        <title>Genome sequencing of the panga catfish, Pangasius djambal.</title>
        <authorList>
            <person name="Wen M."/>
            <person name="Zahm M."/>
            <person name="Roques C."/>
            <person name="Cabau C."/>
            <person name="Klopp C."/>
            <person name="Donnadieu C."/>
            <person name="Jouanno E."/>
            <person name="Avarre J.-C."/>
            <person name="Campet M."/>
            <person name="Ha T."/>
            <person name="Dugue R."/>
            <person name="Lampietro C."/>
            <person name="Louis A."/>
            <person name="Herpin A."/>
            <person name="Echchiki A."/>
            <person name="Berthelot C."/>
            <person name="Parey E."/>
            <person name="Roest-Crollius H."/>
            <person name="Braasch I."/>
            <person name="Postlethwait J.H."/>
            <person name="Bobe J."/>
            <person name="Montfort J."/>
            <person name="Bouchez O."/>
            <person name="Begum T."/>
            <person name="Schartl M."/>
            <person name="Gustiano R."/>
            <person name="Guiguen Y."/>
        </authorList>
    </citation>
    <scope>NUCLEOTIDE SEQUENCE</scope>
    <source>
        <strain evidence="1">Pdj_M5554</strain>
    </source>
</reference>
<proteinExistence type="predicted"/>
<dbReference type="EMBL" id="CM040983">
    <property type="protein sequence ID" value="MCJ8735540.1"/>
    <property type="molecule type" value="Genomic_DNA"/>
</dbReference>
<organism evidence="1 2">
    <name type="scientific">Pangasius djambal</name>
    <dbReference type="NCBI Taxonomy" id="1691987"/>
    <lineage>
        <taxon>Eukaryota</taxon>
        <taxon>Metazoa</taxon>
        <taxon>Chordata</taxon>
        <taxon>Craniata</taxon>
        <taxon>Vertebrata</taxon>
        <taxon>Euteleostomi</taxon>
        <taxon>Actinopterygii</taxon>
        <taxon>Neopterygii</taxon>
        <taxon>Teleostei</taxon>
        <taxon>Ostariophysi</taxon>
        <taxon>Siluriformes</taxon>
        <taxon>Pangasiidae</taxon>
        <taxon>Pangasius</taxon>
    </lineage>
</organism>
<evidence type="ECO:0000313" key="1">
    <source>
        <dbReference type="EMBL" id="MCJ8735540.1"/>
    </source>
</evidence>
<protein>
    <submittedName>
        <fullName evidence="1">Uncharacterized protein</fullName>
    </submittedName>
</protein>
<keyword evidence="2" id="KW-1185">Reference proteome</keyword>